<evidence type="ECO:0000313" key="1">
    <source>
        <dbReference type="EMBL" id="SVC62754.1"/>
    </source>
</evidence>
<dbReference type="EMBL" id="UINC01101721">
    <property type="protein sequence ID" value="SVC62754.1"/>
    <property type="molecule type" value="Genomic_DNA"/>
</dbReference>
<reference evidence="1" key="1">
    <citation type="submission" date="2018-05" db="EMBL/GenBank/DDBJ databases">
        <authorList>
            <person name="Lanie J.A."/>
            <person name="Ng W.-L."/>
            <person name="Kazmierczak K.M."/>
            <person name="Andrzejewski T.M."/>
            <person name="Davidsen T.M."/>
            <person name="Wayne K.J."/>
            <person name="Tettelin H."/>
            <person name="Glass J.I."/>
            <person name="Rusch D."/>
            <person name="Podicherti R."/>
            <person name="Tsui H.-C.T."/>
            <person name="Winkler M.E."/>
        </authorList>
    </citation>
    <scope>NUCLEOTIDE SEQUENCE</scope>
</reference>
<protein>
    <submittedName>
        <fullName evidence="1">Uncharacterized protein</fullName>
    </submittedName>
</protein>
<accession>A0A382NNJ2</accession>
<proteinExistence type="predicted"/>
<sequence>MIQLHTDCLVFETLDGETIPCSAQDVTVELLGDAAHELEPHMITEAAEAVLFHFKVDLGRNSVSVGEFTMALERVLRGFGFKIMATGEEGDRPNSDATETDLHDLAHQVGEGLEMVFFCTLRDQIHADLHGKPELLRVKGLRKAVSKLTGAKQWSPRCQKLNDQIVEYLRHIVSQHQQEAKLTLMIV</sequence>
<dbReference type="AlphaFoldDB" id="A0A382NNJ2"/>
<name>A0A382NNJ2_9ZZZZ</name>
<organism evidence="1">
    <name type="scientific">marine metagenome</name>
    <dbReference type="NCBI Taxonomy" id="408172"/>
    <lineage>
        <taxon>unclassified sequences</taxon>
        <taxon>metagenomes</taxon>
        <taxon>ecological metagenomes</taxon>
    </lineage>
</organism>
<gene>
    <name evidence="1" type="ORF">METZ01_LOCUS315608</name>
</gene>